<evidence type="ECO:0000313" key="3">
    <source>
        <dbReference type="Proteomes" id="UP000297703"/>
    </source>
</evidence>
<evidence type="ECO:0000256" key="1">
    <source>
        <dbReference type="SAM" id="MobiDB-lite"/>
    </source>
</evidence>
<sequence length="224" mass="22962">MSINSAGRACVWLRVHAGGCVWMYMCMQGLLLPPVPTGPCMPEHSLGVLPLPAGGVSEEGGCGGAEHRRGVQLVRTVALAGGKGWTAHTGRGASHPLADCSNPQFPLLLSSLTLAPMPPGGKPIADHSPPHANVLIPPRPHTHSFALLPSPLQRLSLRLTDLSRARPSPAAPAQGSDLHGGGMTVSNAPATSPRPRAYGTGPCSNCSQALSQAARPVLSPGGMC</sequence>
<dbReference type="Proteomes" id="UP000297703">
    <property type="component" value="Unassembled WGS sequence"/>
</dbReference>
<gene>
    <name evidence="2" type="ORF">DR999_PMT19928</name>
</gene>
<dbReference type="EMBL" id="QXTE01000420">
    <property type="protein sequence ID" value="TFJ98165.1"/>
    <property type="molecule type" value="Genomic_DNA"/>
</dbReference>
<feature type="region of interest" description="Disordered" evidence="1">
    <location>
        <begin position="164"/>
        <end position="202"/>
    </location>
</feature>
<reference evidence="2 3" key="2">
    <citation type="submission" date="2019-04" db="EMBL/GenBank/DDBJ databases">
        <title>The genome sequence of big-headed turtle.</title>
        <authorList>
            <person name="Gong S."/>
        </authorList>
    </citation>
    <scope>NUCLEOTIDE SEQUENCE [LARGE SCALE GENOMIC DNA]</scope>
    <source>
        <strain evidence="2">DO16091913</strain>
        <tissue evidence="2">Muscle</tissue>
    </source>
</reference>
<proteinExistence type="predicted"/>
<comment type="caution">
    <text evidence="2">The sequence shown here is derived from an EMBL/GenBank/DDBJ whole genome shotgun (WGS) entry which is preliminary data.</text>
</comment>
<feature type="compositionally biased region" description="Low complexity" evidence="1">
    <location>
        <begin position="164"/>
        <end position="173"/>
    </location>
</feature>
<name>A0A4D9DL15_9SAUR</name>
<keyword evidence="3" id="KW-1185">Reference proteome</keyword>
<dbReference type="AlphaFoldDB" id="A0A4D9DL15"/>
<organism evidence="2 3">
    <name type="scientific">Platysternon megacephalum</name>
    <name type="common">big-headed turtle</name>
    <dbReference type="NCBI Taxonomy" id="55544"/>
    <lineage>
        <taxon>Eukaryota</taxon>
        <taxon>Metazoa</taxon>
        <taxon>Chordata</taxon>
        <taxon>Craniata</taxon>
        <taxon>Vertebrata</taxon>
        <taxon>Euteleostomi</taxon>
        <taxon>Archelosauria</taxon>
        <taxon>Testudinata</taxon>
        <taxon>Testudines</taxon>
        <taxon>Cryptodira</taxon>
        <taxon>Durocryptodira</taxon>
        <taxon>Testudinoidea</taxon>
        <taxon>Platysternidae</taxon>
        <taxon>Platysternon</taxon>
    </lineage>
</organism>
<evidence type="ECO:0000313" key="2">
    <source>
        <dbReference type="EMBL" id="TFJ98165.1"/>
    </source>
</evidence>
<feature type="region of interest" description="Disordered" evidence="1">
    <location>
        <begin position="119"/>
        <end position="138"/>
    </location>
</feature>
<protein>
    <submittedName>
        <fullName evidence="2">Uncharacterized protein</fullName>
    </submittedName>
</protein>
<reference evidence="2 3" key="1">
    <citation type="submission" date="2019-04" db="EMBL/GenBank/DDBJ databases">
        <title>Draft genome of the big-headed turtle Platysternon megacephalum.</title>
        <authorList>
            <person name="Gong S."/>
        </authorList>
    </citation>
    <scope>NUCLEOTIDE SEQUENCE [LARGE SCALE GENOMIC DNA]</scope>
    <source>
        <strain evidence="2">DO16091913</strain>
        <tissue evidence="2">Muscle</tissue>
    </source>
</reference>
<accession>A0A4D9DL15</accession>